<dbReference type="InterPro" id="IPR007728">
    <property type="entry name" value="Pre-SET_dom"/>
</dbReference>
<dbReference type="SUPFAM" id="SSF82199">
    <property type="entry name" value="SET domain"/>
    <property type="match status" value="1"/>
</dbReference>
<dbReference type="AlphaFoldDB" id="A0A232FD08"/>
<evidence type="ECO:0000256" key="4">
    <source>
        <dbReference type="ARBA" id="ARBA00022679"/>
    </source>
</evidence>
<evidence type="ECO:0000313" key="11">
    <source>
        <dbReference type="Proteomes" id="UP000215335"/>
    </source>
</evidence>
<protein>
    <recommendedName>
        <fullName evidence="12">SET domain-containing protein</fullName>
    </recommendedName>
</protein>
<dbReference type="PANTHER" id="PTHR21530:SF7">
    <property type="entry name" value="TRAB DOMAIN-CONTAINING PROTEIN"/>
    <property type="match status" value="1"/>
</dbReference>
<dbReference type="GO" id="GO:0008757">
    <property type="term" value="F:S-adenosylmethionine-dependent methyltransferase activity"/>
    <property type="evidence" value="ECO:0007669"/>
    <property type="project" value="UniProtKB-ARBA"/>
</dbReference>
<comment type="subcellular location">
    <subcellularLocation>
        <location evidence="1">Chromosome</location>
    </subcellularLocation>
</comment>
<keyword evidence="2" id="KW-0158">Chromosome</keyword>
<keyword evidence="11" id="KW-1185">Reference proteome</keyword>
<keyword evidence="3" id="KW-0489">Methyltransferase</keyword>
<feature type="region of interest" description="Disordered" evidence="6">
    <location>
        <begin position="35"/>
        <end position="130"/>
    </location>
</feature>
<name>A0A232FD08_9HYME</name>
<dbReference type="Pfam" id="PF05033">
    <property type="entry name" value="Pre-SET"/>
    <property type="match status" value="1"/>
</dbReference>
<gene>
    <name evidence="10" type="ORF">TSAR_005596</name>
</gene>
<evidence type="ECO:0000259" key="8">
    <source>
        <dbReference type="PROSITE" id="PS50867"/>
    </source>
</evidence>
<dbReference type="OrthoDB" id="48306at2759"/>
<evidence type="ECO:0000256" key="5">
    <source>
        <dbReference type="ARBA" id="ARBA00022691"/>
    </source>
</evidence>
<dbReference type="PROSITE" id="PS50867">
    <property type="entry name" value="PRE_SET"/>
    <property type="match status" value="1"/>
</dbReference>
<dbReference type="InterPro" id="IPR003616">
    <property type="entry name" value="Post-SET_dom"/>
</dbReference>
<organism evidence="10 11">
    <name type="scientific">Trichomalopsis sarcophagae</name>
    <dbReference type="NCBI Taxonomy" id="543379"/>
    <lineage>
        <taxon>Eukaryota</taxon>
        <taxon>Metazoa</taxon>
        <taxon>Ecdysozoa</taxon>
        <taxon>Arthropoda</taxon>
        <taxon>Hexapoda</taxon>
        <taxon>Insecta</taxon>
        <taxon>Pterygota</taxon>
        <taxon>Neoptera</taxon>
        <taxon>Endopterygota</taxon>
        <taxon>Hymenoptera</taxon>
        <taxon>Apocrita</taxon>
        <taxon>Proctotrupomorpha</taxon>
        <taxon>Chalcidoidea</taxon>
        <taxon>Pteromalidae</taxon>
        <taxon>Pteromalinae</taxon>
        <taxon>Trichomalopsis</taxon>
    </lineage>
</organism>
<dbReference type="InterPro" id="IPR046341">
    <property type="entry name" value="SET_dom_sf"/>
</dbReference>
<dbReference type="InterPro" id="IPR002816">
    <property type="entry name" value="TraB/PrgY/GumN_fam"/>
</dbReference>
<evidence type="ECO:0000259" key="9">
    <source>
        <dbReference type="PROSITE" id="PS50868"/>
    </source>
</evidence>
<feature type="region of interest" description="Disordered" evidence="6">
    <location>
        <begin position="1"/>
        <end position="23"/>
    </location>
</feature>
<dbReference type="GO" id="GO:0005694">
    <property type="term" value="C:chromosome"/>
    <property type="evidence" value="ECO:0007669"/>
    <property type="project" value="UniProtKB-SubCell"/>
</dbReference>
<proteinExistence type="predicted"/>
<evidence type="ECO:0000256" key="6">
    <source>
        <dbReference type="SAM" id="MobiDB-lite"/>
    </source>
</evidence>
<evidence type="ECO:0000256" key="1">
    <source>
        <dbReference type="ARBA" id="ARBA00004286"/>
    </source>
</evidence>
<dbReference type="GO" id="GO:0032259">
    <property type="term" value="P:methylation"/>
    <property type="evidence" value="ECO:0007669"/>
    <property type="project" value="UniProtKB-KW"/>
</dbReference>
<dbReference type="GO" id="GO:0005634">
    <property type="term" value="C:nucleus"/>
    <property type="evidence" value="ECO:0007669"/>
    <property type="project" value="InterPro"/>
</dbReference>
<evidence type="ECO:0000313" key="10">
    <source>
        <dbReference type="EMBL" id="OXU28565.1"/>
    </source>
</evidence>
<dbReference type="Proteomes" id="UP000215335">
    <property type="component" value="Unassembled WGS sequence"/>
</dbReference>
<dbReference type="PROSITE" id="PS50280">
    <property type="entry name" value="SET"/>
    <property type="match status" value="1"/>
</dbReference>
<evidence type="ECO:0000256" key="2">
    <source>
        <dbReference type="ARBA" id="ARBA00022454"/>
    </source>
</evidence>
<dbReference type="PROSITE" id="PS50868">
    <property type="entry name" value="POST_SET"/>
    <property type="match status" value="1"/>
</dbReference>
<dbReference type="PANTHER" id="PTHR21530">
    <property type="entry name" value="PHEROMONE SHUTDOWN PROTEIN"/>
    <property type="match status" value="1"/>
</dbReference>
<dbReference type="Pfam" id="PF01963">
    <property type="entry name" value="TraB_PrgY_gumN"/>
    <property type="match status" value="1"/>
</dbReference>
<dbReference type="STRING" id="543379.A0A232FD08"/>
<keyword evidence="5" id="KW-0949">S-adenosyl-L-methionine</keyword>
<evidence type="ECO:0000256" key="3">
    <source>
        <dbReference type="ARBA" id="ARBA00022603"/>
    </source>
</evidence>
<comment type="caution">
    <text evidence="10">The sequence shown here is derived from an EMBL/GenBank/DDBJ whole genome shotgun (WGS) entry which is preliminary data.</text>
</comment>
<feature type="domain" description="SET" evidence="7">
    <location>
        <begin position="519"/>
        <end position="645"/>
    </location>
</feature>
<feature type="domain" description="Pre-SET" evidence="8">
    <location>
        <begin position="461"/>
        <end position="516"/>
    </location>
</feature>
<dbReference type="InterPro" id="IPR046345">
    <property type="entry name" value="TraB_PrgY-like"/>
</dbReference>
<evidence type="ECO:0000259" key="7">
    <source>
        <dbReference type="PROSITE" id="PS50280"/>
    </source>
</evidence>
<dbReference type="InterPro" id="IPR001214">
    <property type="entry name" value="SET_dom"/>
</dbReference>
<feature type="compositionally biased region" description="Basic and acidic residues" evidence="6">
    <location>
        <begin position="69"/>
        <end position="81"/>
    </location>
</feature>
<sequence length="676" mass="74182">MASNNIPTMMEEKHFGYGGNKSDIKVNDINATKDFLNTETGKHNNHIEPPAEQTVKVDESSKSDVVTIEDVHTKEKSRDTPDSESTATNKGYDYTSIGSGLESDVEDNTSEANSAPEKPQGNKPDLNIDDDLPSTVTLLKTSEGGKCYLLGTAHFSVESQNDVSKVIQAVQPHIVMVELCLDRVHVLQLDEETILEEAKNINFSKIRDTIKENGLYTGLFQLLMLQMSAHLTKVLGLAPGGEFRRAFAEAKKIPNCIVHMGDRPIKITFSRAISALSWWQSIKLSWHLLTDKSPISQKDVEKYKCRDSLEELMAELAGEFPALEEVFVKERDTYLTYSLQIACSRPLVGPDGEPIPPRVVGVVGMGHTLGIIENWGKVKRSQIAPIMSIPPPSLSGRILKFTFKASLVGSIIYIGYKYIPMPTGVIQSLKSSVAGLIKVSASHNIPGPGSRLDDFESEFSVGCSCDQTCRNDCLCNRGTANYVDGRLVLDKQSLIVECNINCTCAEICGNRVVQLGPLSCLEISEAKCNRMGFGLFTTKSIRKGQFICEYAGEVIGIEEAKKRLEENKAVGRMNYVLVVSEHIGEKRITTCIDPAKFGNIGRYANHSCQPNSVLVPVRADIVVPKLCLFAIRDIEPMEEITFNYAGDATDSVQSLSETPCLCGSGCCLGFLPHSPL</sequence>
<accession>A0A232FD08</accession>
<dbReference type="GO" id="GO:0042054">
    <property type="term" value="F:histone methyltransferase activity"/>
    <property type="evidence" value="ECO:0007669"/>
    <property type="project" value="InterPro"/>
</dbReference>
<dbReference type="EMBL" id="NNAY01000415">
    <property type="protein sequence ID" value="OXU28565.1"/>
    <property type="molecule type" value="Genomic_DNA"/>
</dbReference>
<evidence type="ECO:0008006" key="12">
    <source>
        <dbReference type="Google" id="ProtNLM"/>
    </source>
</evidence>
<dbReference type="GO" id="GO:0008170">
    <property type="term" value="F:N-methyltransferase activity"/>
    <property type="evidence" value="ECO:0007669"/>
    <property type="project" value="UniProtKB-ARBA"/>
</dbReference>
<reference evidence="10 11" key="1">
    <citation type="journal article" date="2017" name="Curr. Biol.">
        <title>The Evolution of Venom by Co-option of Single-Copy Genes.</title>
        <authorList>
            <person name="Martinson E.O."/>
            <person name="Mrinalini"/>
            <person name="Kelkar Y.D."/>
            <person name="Chang C.H."/>
            <person name="Werren J.H."/>
        </authorList>
    </citation>
    <scope>NUCLEOTIDE SEQUENCE [LARGE SCALE GENOMIC DNA]</scope>
    <source>
        <strain evidence="10 11">Alberta</strain>
        <tissue evidence="10">Whole body</tissue>
    </source>
</reference>
<dbReference type="SMART" id="SM00317">
    <property type="entry name" value="SET"/>
    <property type="match status" value="1"/>
</dbReference>
<dbReference type="Gene3D" id="2.170.270.10">
    <property type="entry name" value="SET domain"/>
    <property type="match status" value="1"/>
</dbReference>
<feature type="domain" description="Post-SET" evidence="9">
    <location>
        <begin position="656"/>
        <end position="672"/>
    </location>
</feature>
<dbReference type="GO" id="GO:0008270">
    <property type="term" value="F:zinc ion binding"/>
    <property type="evidence" value="ECO:0007669"/>
    <property type="project" value="InterPro"/>
</dbReference>
<dbReference type="Pfam" id="PF00856">
    <property type="entry name" value="SET"/>
    <property type="match status" value="1"/>
</dbReference>
<keyword evidence="4" id="KW-0808">Transferase</keyword>
<dbReference type="CDD" id="cd14726">
    <property type="entry name" value="TraB_PrgY-like"/>
    <property type="match status" value="1"/>
</dbReference>